<dbReference type="InterPro" id="IPR016071">
    <property type="entry name" value="Staphylococal_nuclease_OB-fold"/>
</dbReference>
<keyword evidence="5" id="KW-1185">Reference proteome</keyword>
<protein>
    <submittedName>
        <fullName evidence="4">Lamin tail domain-containing protein</fullName>
    </submittedName>
</protein>
<keyword evidence="2" id="KW-1133">Transmembrane helix</keyword>
<dbReference type="SMART" id="SM00318">
    <property type="entry name" value="SNc"/>
    <property type="match status" value="1"/>
</dbReference>
<dbReference type="AlphaFoldDB" id="A0ABD6CVZ0"/>
<dbReference type="Pfam" id="PF00932">
    <property type="entry name" value="LTD"/>
    <property type="match status" value="1"/>
</dbReference>
<gene>
    <name evidence="4" type="ORF">ACFSBJ_04705</name>
</gene>
<accession>A0ABD6CVZ0</accession>
<dbReference type="PROSITE" id="PS51841">
    <property type="entry name" value="LTD"/>
    <property type="match status" value="1"/>
</dbReference>
<dbReference type="InterPro" id="IPR035437">
    <property type="entry name" value="SNase_OB-fold_sf"/>
</dbReference>
<dbReference type="SUPFAM" id="SSF74853">
    <property type="entry name" value="Lamin A/C globular tail domain"/>
    <property type="match status" value="1"/>
</dbReference>
<dbReference type="InterPro" id="IPR001322">
    <property type="entry name" value="Lamin_tail_dom"/>
</dbReference>
<comment type="caution">
    <text evidence="4">The sequence shown here is derived from an EMBL/GenBank/DDBJ whole genome shotgun (WGS) entry which is preliminary data.</text>
</comment>
<proteinExistence type="predicted"/>
<sequence>MLPLVGAAFGLALLFVVSAYAIARIDAIDGRRALLVGVALLAVGGALAVTVPAGPDAPAADGGAEATTNASERPAPAVERQAAEPLTAAASANATATTATVVSVASGDRLTYRTASGTSRTVRLAGVDAPGVGGAAPERFDGVVTGSRGRTCLADHGRQGLLSLRTGLVGESVTVAAVERGPTGLTAVLRADGRSINRRVVERGYARATDGRYADAERAARSATRGVWSCGVVTNDRPLRESNITGVRIAAVRPNPPGDDAASLTEEYVVVENAGRTTVDLSDWHLVDGDGHRYFFFDGRELRPGERVVLHVGAGRNREGHLYWGATTPVLDNDNETLRLVDGDTDRVVRFAY</sequence>
<evidence type="ECO:0000259" key="3">
    <source>
        <dbReference type="PROSITE" id="PS51841"/>
    </source>
</evidence>
<reference evidence="4 5" key="1">
    <citation type="journal article" date="2019" name="Int. J. Syst. Evol. Microbiol.">
        <title>The Global Catalogue of Microorganisms (GCM) 10K type strain sequencing project: providing services to taxonomists for standard genome sequencing and annotation.</title>
        <authorList>
            <consortium name="The Broad Institute Genomics Platform"/>
            <consortium name="The Broad Institute Genome Sequencing Center for Infectious Disease"/>
            <person name="Wu L."/>
            <person name="Ma J."/>
        </authorList>
    </citation>
    <scope>NUCLEOTIDE SEQUENCE [LARGE SCALE GENOMIC DNA]</scope>
    <source>
        <strain evidence="4 5">CGMCC 1.10594</strain>
    </source>
</reference>
<organism evidence="4 5">
    <name type="scientific">Haloplanus ruber</name>
    <dbReference type="NCBI Taxonomy" id="869892"/>
    <lineage>
        <taxon>Archaea</taxon>
        <taxon>Methanobacteriati</taxon>
        <taxon>Methanobacteriota</taxon>
        <taxon>Stenosarchaea group</taxon>
        <taxon>Halobacteria</taxon>
        <taxon>Halobacteriales</taxon>
        <taxon>Haloferacaceae</taxon>
        <taxon>Haloplanus</taxon>
    </lineage>
</organism>
<keyword evidence="2" id="KW-0812">Transmembrane</keyword>
<feature type="domain" description="LTD" evidence="3">
    <location>
        <begin position="235"/>
        <end position="353"/>
    </location>
</feature>
<feature type="transmembrane region" description="Helical" evidence="2">
    <location>
        <begin position="33"/>
        <end position="51"/>
    </location>
</feature>
<feature type="region of interest" description="Disordered" evidence="1">
    <location>
        <begin position="57"/>
        <end position="79"/>
    </location>
</feature>
<feature type="compositionally biased region" description="Low complexity" evidence="1">
    <location>
        <begin position="57"/>
        <end position="68"/>
    </location>
</feature>
<evidence type="ECO:0000256" key="1">
    <source>
        <dbReference type="SAM" id="MobiDB-lite"/>
    </source>
</evidence>
<dbReference type="SUPFAM" id="SSF50199">
    <property type="entry name" value="Staphylococcal nuclease"/>
    <property type="match status" value="1"/>
</dbReference>
<name>A0ABD6CVZ0_9EURY</name>
<dbReference type="RefSeq" id="WP_256406829.1">
    <property type="nucleotide sequence ID" value="NZ_CP187151.1"/>
</dbReference>
<dbReference type="Gene3D" id="2.60.40.1260">
    <property type="entry name" value="Lamin Tail domain"/>
    <property type="match status" value="1"/>
</dbReference>
<dbReference type="Gene3D" id="2.40.50.90">
    <property type="match status" value="1"/>
</dbReference>
<evidence type="ECO:0000256" key="2">
    <source>
        <dbReference type="SAM" id="Phobius"/>
    </source>
</evidence>
<evidence type="ECO:0000313" key="5">
    <source>
        <dbReference type="Proteomes" id="UP001597075"/>
    </source>
</evidence>
<dbReference type="InterPro" id="IPR036415">
    <property type="entry name" value="Lamin_tail_dom_sf"/>
</dbReference>
<dbReference type="EMBL" id="JBHUDL010000006">
    <property type="protein sequence ID" value="MFD1633035.1"/>
    <property type="molecule type" value="Genomic_DNA"/>
</dbReference>
<keyword evidence="2" id="KW-0472">Membrane</keyword>
<evidence type="ECO:0000313" key="4">
    <source>
        <dbReference type="EMBL" id="MFD1633035.1"/>
    </source>
</evidence>
<dbReference type="Proteomes" id="UP001597075">
    <property type="component" value="Unassembled WGS sequence"/>
</dbReference>